<proteinExistence type="predicted"/>
<name>A0A6P2D0D6_9BACT</name>
<evidence type="ECO:0000313" key="2">
    <source>
        <dbReference type="Proteomes" id="UP000464178"/>
    </source>
</evidence>
<dbReference type="KEGG" id="gms:SOIL9_47940"/>
<dbReference type="Proteomes" id="UP000464178">
    <property type="component" value="Chromosome"/>
</dbReference>
<organism evidence="1 2">
    <name type="scientific">Gemmata massiliana</name>
    <dbReference type="NCBI Taxonomy" id="1210884"/>
    <lineage>
        <taxon>Bacteria</taxon>
        <taxon>Pseudomonadati</taxon>
        <taxon>Planctomycetota</taxon>
        <taxon>Planctomycetia</taxon>
        <taxon>Gemmatales</taxon>
        <taxon>Gemmataceae</taxon>
        <taxon>Gemmata</taxon>
    </lineage>
</organism>
<dbReference type="EMBL" id="LR593886">
    <property type="protein sequence ID" value="VTR92920.1"/>
    <property type="molecule type" value="Genomic_DNA"/>
</dbReference>
<dbReference type="AlphaFoldDB" id="A0A6P2D0D6"/>
<accession>A0A6P2D0D6</accession>
<evidence type="ECO:0000313" key="1">
    <source>
        <dbReference type="EMBL" id="VTR92920.1"/>
    </source>
</evidence>
<gene>
    <name evidence="1" type="ORF">SOIL9_47940</name>
</gene>
<keyword evidence="2" id="KW-1185">Reference proteome</keyword>
<protein>
    <submittedName>
        <fullName evidence="1">Uncharacterized protein</fullName>
    </submittedName>
</protein>
<reference evidence="1 2" key="1">
    <citation type="submission" date="2019-05" db="EMBL/GenBank/DDBJ databases">
        <authorList>
            <consortium name="Science for Life Laboratories"/>
        </authorList>
    </citation>
    <scope>NUCLEOTIDE SEQUENCE [LARGE SCALE GENOMIC DNA]</scope>
    <source>
        <strain evidence="1">Soil9</strain>
    </source>
</reference>
<sequence>MPAQNASPDDTLSEQQLVDSARNYARQVTGQGVERITLALTDGTK</sequence>